<dbReference type="Pfam" id="PF00581">
    <property type="entry name" value="Rhodanese"/>
    <property type="match status" value="2"/>
</dbReference>
<feature type="domain" description="Rhodanese" evidence="3">
    <location>
        <begin position="180"/>
        <end position="295"/>
    </location>
</feature>
<keyword evidence="2" id="KW-0732">Signal</keyword>
<evidence type="ECO:0000256" key="2">
    <source>
        <dbReference type="SAM" id="SignalP"/>
    </source>
</evidence>
<dbReference type="InterPro" id="IPR036873">
    <property type="entry name" value="Rhodanese-like_dom_sf"/>
</dbReference>
<dbReference type="InterPro" id="IPR001763">
    <property type="entry name" value="Rhodanese-like_dom"/>
</dbReference>
<keyword evidence="4" id="KW-0808">Transferase</keyword>
<dbReference type="EMBL" id="CP018632">
    <property type="protein sequence ID" value="ASJ70791.1"/>
    <property type="molecule type" value="Genomic_DNA"/>
</dbReference>
<reference evidence="4 5" key="1">
    <citation type="submission" date="2016-12" db="EMBL/GenBank/DDBJ databases">
        <authorList>
            <person name="Song W.-J."/>
            <person name="Kurnit D.M."/>
        </authorList>
    </citation>
    <scope>NUCLEOTIDE SEQUENCE [LARGE SCALE GENOMIC DNA]</scope>
    <source>
        <strain evidence="4 5">IMCC3135</strain>
    </source>
</reference>
<feature type="chain" id="PRO_5016335835" evidence="2">
    <location>
        <begin position="22"/>
        <end position="310"/>
    </location>
</feature>
<dbReference type="GO" id="GO:0004792">
    <property type="term" value="F:thiosulfate-cyanide sulfurtransferase activity"/>
    <property type="evidence" value="ECO:0007669"/>
    <property type="project" value="UniProtKB-EC"/>
</dbReference>
<dbReference type="AlphaFoldDB" id="A0A2Z2NLD8"/>
<dbReference type="SUPFAM" id="SSF52821">
    <property type="entry name" value="Rhodanese/Cell cycle control phosphatase"/>
    <property type="match status" value="2"/>
</dbReference>
<protein>
    <submittedName>
        <fullName evidence="4">Thiosulfate sulfurtransferase</fullName>
        <ecNumber evidence="4">2.8.1.1</ecNumber>
    </submittedName>
</protein>
<evidence type="ECO:0000313" key="4">
    <source>
        <dbReference type="EMBL" id="ASJ70791.1"/>
    </source>
</evidence>
<keyword evidence="1" id="KW-0677">Repeat</keyword>
<dbReference type="InterPro" id="IPR051126">
    <property type="entry name" value="Thiosulfate_sulfurtransferase"/>
</dbReference>
<dbReference type="Gene3D" id="3.40.250.10">
    <property type="entry name" value="Rhodanese-like domain"/>
    <property type="match status" value="2"/>
</dbReference>
<dbReference type="OrthoDB" id="9781034at2"/>
<evidence type="ECO:0000259" key="3">
    <source>
        <dbReference type="PROSITE" id="PS50206"/>
    </source>
</evidence>
<dbReference type="PROSITE" id="PS50206">
    <property type="entry name" value="RHODANESE_3"/>
    <property type="match status" value="2"/>
</dbReference>
<evidence type="ECO:0000313" key="5">
    <source>
        <dbReference type="Proteomes" id="UP000250079"/>
    </source>
</evidence>
<proteinExistence type="predicted"/>
<dbReference type="SMART" id="SM00450">
    <property type="entry name" value="RHOD"/>
    <property type="match status" value="2"/>
</dbReference>
<organism evidence="4 5">
    <name type="scientific">Granulosicoccus antarcticus IMCC3135</name>
    <dbReference type="NCBI Taxonomy" id="1192854"/>
    <lineage>
        <taxon>Bacteria</taxon>
        <taxon>Pseudomonadati</taxon>
        <taxon>Pseudomonadota</taxon>
        <taxon>Gammaproteobacteria</taxon>
        <taxon>Chromatiales</taxon>
        <taxon>Granulosicoccaceae</taxon>
        <taxon>Granulosicoccus</taxon>
    </lineage>
</organism>
<accession>A0A2Z2NLD8</accession>
<dbReference type="Proteomes" id="UP000250079">
    <property type="component" value="Chromosome"/>
</dbReference>
<keyword evidence="5" id="KW-1185">Reference proteome</keyword>
<feature type="domain" description="Rhodanese" evidence="3">
    <location>
        <begin position="39"/>
        <end position="149"/>
    </location>
</feature>
<evidence type="ECO:0000256" key="1">
    <source>
        <dbReference type="ARBA" id="ARBA00022737"/>
    </source>
</evidence>
<sequence>MKFQACLMSATLLGFTSAVSAVSSFGPLVTPAQLSEGLGDVQPLILDIRGDDYSKSHIPGSISAPYGLFRGPKDNPGQVPDVATLEQTYEALGLDTGRAVVIVPAGKDDSDFGAAARVYWTLKSSGFSDLSILNGGALAWQNQDLAMNAEAVTPQPSELEITFSDNWTAQTEEVVAATRGEVDALLLDARPVDFYEGRKSHGAAARPGTLPGAANLEYSSFFDAGSPAMSSSTSSASLLEKLGVEEGEEIVSFCNTGHWAATNWFALSEVAGLDNVKLYPGSMVEYSNTDNEMENTPGVVKNFLNKIKGN</sequence>
<dbReference type="KEGG" id="gai:IMCC3135_03390"/>
<name>A0A2Z2NLD8_9GAMM</name>
<feature type="signal peptide" evidence="2">
    <location>
        <begin position="1"/>
        <end position="21"/>
    </location>
</feature>
<dbReference type="PANTHER" id="PTHR43855">
    <property type="entry name" value="THIOSULFATE SULFURTRANSFERASE"/>
    <property type="match status" value="1"/>
</dbReference>
<dbReference type="CDD" id="cd01448">
    <property type="entry name" value="TST_Repeat_1"/>
    <property type="match status" value="1"/>
</dbReference>
<gene>
    <name evidence="4" type="primary">rhdA_1</name>
    <name evidence="4" type="ORF">IMCC3135_03390</name>
</gene>
<dbReference type="PANTHER" id="PTHR43855:SF1">
    <property type="entry name" value="THIOSULFATE SULFURTRANSFERASE"/>
    <property type="match status" value="1"/>
</dbReference>
<dbReference type="EC" id="2.8.1.1" evidence="4"/>
<dbReference type="RefSeq" id="WP_088921656.1">
    <property type="nucleotide sequence ID" value="NZ_CP018632.1"/>
</dbReference>